<dbReference type="PANTHER" id="PTHR32063:SF14">
    <property type="entry name" value="BLL4319 PROTEIN"/>
    <property type="match status" value="1"/>
</dbReference>
<dbReference type="EMBL" id="CP071527">
    <property type="protein sequence ID" value="USQ14085.1"/>
    <property type="molecule type" value="Genomic_DNA"/>
</dbReference>
<feature type="transmembrane region" description="Helical" evidence="1">
    <location>
        <begin position="981"/>
        <end position="1007"/>
    </location>
</feature>
<proteinExistence type="predicted"/>
<gene>
    <name evidence="2" type="ORF">J2N86_01765</name>
</gene>
<dbReference type="PRINTS" id="PR00702">
    <property type="entry name" value="ACRIFLAVINRP"/>
</dbReference>
<feature type="transmembrane region" description="Helical" evidence="1">
    <location>
        <begin position="333"/>
        <end position="352"/>
    </location>
</feature>
<feature type="transmembrane region" description="Helical" evidence="1">
    <location>
        <begin position="908"/>
        <end position="928"/>
    </location>
</feature>
<dbReference type="RefSeq" id="WP_252580508.1">
    <property type="nucleotide sequence ID" value="NZ_CP071527.1"/>
</dbReference>
<feature type="transmembrane region" description="Helical" evidence="1">
    <location>
        <begin position="462"/>
        <end position="480"/>
    </location>
</feature>
<dbReference type="Proteomes" id="UP001057474">
    <property type="component" value="Chromosome"/>
</dbReference>
<dbReference type="SUPFAM" id="SSF82866">
    <property type="entry name" value="Multidrug efflux transporter AcrB transmembrane domain"/>
    <property type="match status" value="2"/>
</dbReference>
<feature type="transmembrane region" description="Helical" evidence="1">
    <location>
        <begin position="430"/>
        <end position="450"/>
    </location>
</feature>
<keyword evidence="3" id="KW-1185">Reference proteome</keyword>
<evidence type="ECO:0000313" key="2">
    <source>
        <dbReference type="EMBL" id="USQ14085.1"/>
    </source>
</evidence>
<dbReference type="PANTHER" id="PTHR32063">
    <property type="match status" value="1"/>
</dbReference>
<feature type="transmembrane region" description="Helical" evidence="1">
    <location>
        <begin position="12"/>
        <end position="30"/>
    </location>
</feature>
<feature type="transmembrane region" description="Helical" evidence="1">
    <location>
        <begin position="953"/>
        <end position="975"/>
    </location>
</feature>
<dbReference type="Pfam" id="PF00873">
    <property type="entry name" value="ACR_tran"/>
    <property type="match status" value="1"/>
</dbReference>
<feature type="transmembrane region" description="Helical" evidence="1">
    <location>
        <begin position="385"/>
        <end position="409"/>
    </location>
</feature>
<organism evidence="2 3">
    <name type="scientific">Legionella lytica</name>
    <dbReference type="NCBI Taxonomy" id="96232"/>
    <lineage>
        <taxon>Bacteria</taxon>
        <taxon>Pseudomonadati</taxon>
        <taxon>Pseudomonadota</taxon>
        <taxon>Gammaproteobacteria</taxon>
        <taxon>Legionellales</taxon>
        <taxon>Legionellaceae</taxon>
        <taxon>Legionella</taxon>
    </lineage>
</organism>
<protein>
    <submittedName>
        <fullName evidence="2">Efflux RND transporter permease subunit</fullName>
    </submittedName>
</protein>
<sequence>MAFTDIFIKRPVLATVISLMILAMGLRSMGSLPVMQYPFTENAIVTVTTTYTGANPDVIAGFITTPLENSIAQANGIDYMTSTSTPGTSTITVNLLLNYDPLKALSDITTKVNAVLNQLPKNSQQPVITVSVGQTIDSMYIGFFSDELPINKVTDYIIRVVQPKLQAVNGVQNAQILGSQTFALRAWLDPVKLAGFGLSAADIGMALANNDFISAVGRTDGQMFIQNLTASTDLNDVEQFRKMVIKAKNGAIIRLGDVAEVDLGAQNYNSSVSFDGRTAVYIGIIVAPSANLLTVINDIRKVFPTIQAQLPQGLNADIVYDASLFVDSSIHEVILSLLEAFLIVTAVIFIFLGSIRSVIIPLIAIPLSIIGTFWIMLALGYSINLLTLLALVLAIGLVVDDAIIVVENVQRHIEEGRTRIKAALLGASELANPIIAITVVLIAVYAPIGFMGGLTGALFTEFAFTLAGAVTISAVVALTLSPMMCSKFLKVGDGSTKGRLMTQVDRFFARLEKAYSRVLVKTLRNLPVVLVFAAIILISNYFLFMTSSSELAPQEDQGVIISQVTAAANASLAQTQLFSNAVNAIYRKYPETDHVFQVDGQTGLNMSVIGMVLKPWEERSRTSNQLQPLIQHELNDIAGAKIAAFQLPSLPGGGSGLPIQFVVTTTESFDNLNEVMQPILEQARNSGLFAYIDVDLKIDQLQTRINLDRNRISQFGLTMQDLGNLFGSALSEGYINYFNFSGRSYQVIPQMNRESRLNPDQVLNYYIKTSTGEAIPLSTVATLQRQVVPESLNHFQQLNSATISAVALPGVSTDKALSTLAGFANQTLPQGYSIDYASQSRQYIKEGSSLMITFFFALIIIFLSLSALFESFRDPLIVLISVPMSICGAMIFVSLGIGGASLNIYSEVGLVTLIGLISKHGILIVQFANELQEKGEKKLDAILAAAAIRLRPILMTTAAMVLGVIPLIIATGAGAQSRYNIGLVIATGISIGTLFTLFVVPSMYLFLAEEHVEKARAEHLENEESLG</sequence>
<name>A0ABY4Y8X3_9GAMM</name>
<feature type="transmembrane region" description="Helical" evidence="1">
    <location>
        <begin position="359"/>
        <end position="379"/>
    </location>
</feature>
<keyword evidence="1" id="KW-0812">Transmembrane</keyword>
<dbReference type="Gene3D" id="3.30.2090.10">
    <property type="entry name" value="Multidrug efflux transporter AcrB TolC docking domain, DN and DC subdomains"/>
    <property type="match status" value="2"/>
</dbReference>
<evidence type="ECO:0000256" key="1">
    <source>
        <dbReference type="SAM" id="Phobius"/>
    </source>
</evidence>
<dbReference type="Gene3D" id="3.30.70.1430">
    <property type="entry name" value="Multidrug efflux transporter AcrB pore domain"/>
    <property type="match status" value="2"/>
</dbReference>
<dbReference type="InterPro" id="IPR001036">
    <property type="entry name" value="Acrflvin-R"/>
</dbReference>
<evidence type="ECO:0000313" key="3">
    <source>
        <dbReference type="Proteomes" id="UP001057474"/>
    </source>
</evidence>
<reference evidence="2" key="1">
    <citation type="submission" date="2021-03" db="EMBL/GenBank/DDBJ databases">
        <title>Legionella lytica PCM 2298.</title>
        <authorList>
            <person name="Koper P."/>
        </authorList>
    </citation>
    <scope>NUCLEOTIDE SEQUENCE</scope>
    <source>
        <strain evidence="2">PCM 2298</strain>
    </source>
</reference>
<dbReference type="SUPFAM" id="SSF82693">
    <property type="entry name" value="Multidrug efflux transporter AcrB pore domain, PN1, PN2, PC1 and PC2 subdomains"/>
    <property type="match status" value="4"/>
</dbReference>
<dbReference type="SUPFAM" id="SSF82714">
    <property type="entry name" value="Multidrug efflux transporter AcrB TolC docking domain, DN and DC subdomains"/>
    <property type="match status" value="2"/>
</dbReference>
<feature type="transmembrane region" description="Helical" evidence="1">
    <location>
        <begin position="526"/>
        <end position="544"/>
    </location>
</feature>
<dbReference type="Gene3D" id="1.20.1640.10">
    <property type="entry name" value="Multidrug efflux transporter AcrB transmembrane domain"/>
    <property type="match status" value="2"/>
</dbReference>
<dbReference type="InterPro" id="IPR027463">
    <property type="entry name" value="AcrB_DN_DC_subdom"/>
</dbReference>
<keyword evidence="1" id="KW-0472">Membrane</keyword>
<keyword evidence="1" id="KW-1133">Transmembrane helix</keyword>
<feature type="transmembrane region" description="Helical" evidence="1">
    <location>
        <begin position="876"/>
        <end position="902"/>
    </location>
</feature>
<accession>A0ABY4Y8X3</accession>
<dbReference type="Gene3D" id="3.30.70.1440">
    <property type="entry name" value="Multidrug efflux transporter AcrB pore domain"/>
    <property type="match status" value="1"/>
</dbReference>
<dbReference type="Gene3D" id="3.30.70.1320">
    <property type="entry name" value="Multidrug efflux transporter AcrB pore domain like"/>
    <property type="match status" value="1"/>
</dbReference>
<feature type="transmembrane region" description="Helical" evidence="1">
    <location>
        <begin position="850"/>
        <end position="869"/>
    </location>
</feature>